<protein>
    <recommendedName>
        <fullName evidence="1">Histidine kinase/HSP90-like ATPase domain-containing protein</fullName>
    </recommendedName>
</protein>
<dbReference type="Pfam" id="PF13581">
    <property type="entry name" value="HATPase_c_2"/>
    <property type="match status" value="1"/>
</dbReference>
<dbReference type="InterPro" id="IPR036890">
    <property type="entry name" value="HATPase_C_sf"/>
</dbReference>
<keyword evidence="3" id="KW-1185">Reference proteome</keyword>
<dbReference type="SUPFAM" id="SSF55874">
    <property type="entry name" value="ATPase domain of HSP90 chaperone/DNA topoisomerase II/histidine kinase"/>
    <property type="match status" value="1"/>
</dbReference>
<feature type="domain" description="Histidine kinase/HSP90-like ATPase" evidence="1">
    <location>
        <begin position="2"/>
        <end position="83"/>
    </location>
</feature>
<dbReference type="EMBL" id="LSTO01000001">
    <property type="protein sequence ID" value="OWW18935.1"/>
    <property type="molecule type" value="Genomic_DNA"/>
</dbReference>
<organism evidence="2 3">
    <name type="scientific">Noviherbaspirillum denitrificans</name>
    <dbReference type="NCBI Taxonomy" id="1968433"/>
    <lineage>
        <taxon>Bacteria</taxon>
        <taxon>Pseudomonadati</taxon>
        <taxon>Pseudomonadota</taxon>
        <taxon>Betaproteobacteria</taxon>
        <taxon>Burkholderiales</taxon>
        <taxon>Oxalobacteraceae</taxon>
        <taxon>Noviherbaspirillum</taxon>
    </lineage>
</organism>
<dbReference type="Gene3D" id="3.30.565.10">
    <property type="entry name" value="Histidine kinase-like ATPase, C-terminal domain"/>
    <property type="match status" value="1"/>
</dbReference>
<dbReference type="InterPro" id="IPR003594">
    <property type="entry name" value="HATPase_dom"/>
</dbReference>
<evidence type="ECO:0000259" key="1">
    <source>
        <dbReference type="Pfam" id="PF13581"/>
    </source>
</evidence>
<sequence length="86" mass="9248">MNALFHGQQAWINLRLLQDGARRGVAVVVADKGPGIPDLDAAMRDGYSTRNSLGIGMGAARRLMDDFAVTTEIGKGTTVTMAKWKD</sequence>
<dbReference type="Proteomes" id="UP000197535">
    <property type="component" value="Unassembled WGS sequence"/>
</dbReference>
<gene>
    <name evidence="2" type="ORF">AYR66_04995</name>
</gene>
<comment type="caution">
    <text evidence="2">The sequence shown here is derived from an EMBL/GenBank/DDBJ whole genome shotgun (WGS) entry which is preliminary data.</text>
</comment>
<reference evidence="2 3" key="1">
    <citation type="submission" date="2016-02" db="EMBL/GenBank/DDBJ databases">
        <authorList>
            <person name="Wen L."/>
            <person name="He K."/>
            <person name="Yang H."/>
        </authorList>
    </citation>
    <scope>NUCLEOTIDE SEQUENCE [LARGE SCALE GENOMIC DNA]</scope>
    <source>
        <strain evidence="2 3">TSA40</strain>
    </source>
</reference>
<accession>A0A254T8M6</accession>
<dbReference type="OrthoDB" id="5769716at2"/>
<name>A0A254T8M6_9BURK</name>
<proteinExistence type="predicted"/>
<evidence type="ECO:0000313" key="3">
    <source>
        <dbReference type="Proteomes" id="UP000197535"/>
    </source>
</evidence>
<dbReference type="AlphaFoldDB" id="A0A254T8M6"/>
<evidence type="ECO:0000313" key="2">
    <source>
        <dbReference type="EMBL" id="OWW18935.1"/>
    </source>
</evidence>